<accession>A0A6N2K5W8</accession>
<reference evidence="2" key="1">
    <citation type="submission" date="2019-03" db="EMBL/GenBank/DDBJ databases">
        <authorList>
            <person name="Mank J."/>
            <person name="Almeida P."/>
        </authorList>
    </citation>
    <scope>NUCLEOTIDE SEQUENCE</scope>
    <source>
        <strain evidence="2">78183</strain>
    </source>
</reference>
<feature type="signal peptide" evidence="1">
    <location>
        <begin position="1"/>
        <end position="21"/>
    </location>
</feature>
<evidence type="ECO:0008006" key="3">
    <source>
        <dbReference type="Google" id="ProtNLM"/>
    </source>
</evidence>
<dbReference type="EMBL" id="CAADRP010000002">
    <property type="protein sequence ID" value="VFU21322.1"/>
    <property type="molecule type" value="Genomic_DNA"/>
</dbReference>
<protein>
    <recommendedName>
        <fullName evidence="3">VAN3-binding protein-like auxin canalisation domain-containing protein</fullName>
    </recommendedName>
</protein>
<name>A0A6N2K5W8_SALVM</name>
<gene>
    <name evidence="2" type="ORF">SVIM_LOCUS12695</name>
</gene>
<proteinExistence type="predicted"/>
<evidence type="ECO:0000313" key="2">
    <source>
        <dbReference type="EMBL" id="VFU21322.1"/>
    </source>
</evidence>
<keyword evidence="1" id="KW-0732">Signal</keyword>
<organism evidence="2">
    <name type="scientific">Salix viminalis</name>
    <name type="common">Common osier</name>
    <name type="synonym">Basket willow</name>
    <dbReference type="NCBI Taxonomy" id="40686"/>
    <lineage>
        <taxon>Eukaryota</taxon>
        <taxon>Viridiplantae</taxon>
        <taxon>Streptophyta</taxon>
        <taxon>Embryophyta</taxon>
        <taxon>Tracheophyta</taxon>
        <taxon>Spermatophyta</taxon>
        <taxon>Magnoliopsida</taxon>
        <taxon>eudicotyledons</taxon>
        <taxon>Gunneridae</taxon>
        <taxon>Pentapetalae</taxon>
        <taxon>rosids</taxon>
        <taxon>fabids</taxon>
        <taxon>Malpighiales</taxon>
        <taxon>Salicaceae</taxon>
        <taxon>Saliceae</taxon>
        <taxon>Salix</taxon>
    </lineage>
</organism>
<sequence length="108" mass="11509">MFINLNCVLTIFLGFLDNFSTAPLKAALILKSVDLAALIDAPRQPSRSHACSSAKSAVQSACVCPQELMETSNLVPATTIGRPREEVPSALEDPAHDFSPFSTSMLAC</sequence>
<dbReference type="AlphaFoldDB" id="A0A6N2K5W8"/>
<evidence type="ECO:0000256" key="1">
    <source>
        <dbReference type="SAM" id="SignalP"/>
    </source>
</evidence>
<feature type="chain" id="PRO_5026749999" description="VAN3-binding protein-like auxin canalisation domain-containing protein" evidence="1">
    <location>
        <begin position="22"/>
        <end position="108"/>
    </location>
</feature>